<protein>
    <submittedName>
        <fullName evidence="1">Uncharacterized protein</fullName>
    </submittedName>
</protein>
<accession>A0A2S2CWU0</accession>
<name>A0A2S2CWU0_9PROT</name>
<dbReference type="AlphaFoldDB" id="A0A2S2CWU0"/>
<keyword evidence="2" id="KW-1185">Reference proteome</keyword>
<dbReference type="KEGG" id="azz:DEW08_22775"/>
<dbReference type="Proteomes" id="UP000245629">
    <property type="component" value="Plasmid unnamed1"/>
</dbReference>
<dbReference type="RefSeq" id="WP_109331614.1">
    <property type="nucleotide sequence ID" value="NZ_CP029356.1"/>
</dbReference>
<sequence length="437" mass="47702">MDPKDLHVLGDQLLHIEETKFRQIVGLLEQMNEHPDVQRTMAAIRPRLAELRVHRRPTLKRLFCEPFEDLFLPFSRTAPTPLNTLERALMNRLWPLVEAQIGRERLKGFSPALKDGPQRDAAADAFWTEAAATVQAIAGQSSDAGRFDDALELRMNPSRVQAVADIALILSIAPEIRALKKVLAPKPVPKLHPDHLEDIQEIGRRITRGRPEALRPFVQIAASRMADPSHLLGALWTMDLGQKSADRADLFLQLSGTVVTQIEERSRTLKAAPQGSADRLAVADLAVDLMASLEATRAAMEQSRNKDFDKRLKEVRSSVHEMVRSQVLDGADAGIVGAIGALDGGAGDRDQLVQAENQARALRKCGVIADTLGLRGELKAVTQKATSSLVDAAQQALGGGPAANSRSGYSAIRMIELIAGPAEANKVMDEILRDGKR</sequence>
<dbReference type="EMBL" id="CP029356">
    <property type="protein sequence ID" value="AWK88885.1"/>
    <property type="molecule type" value="Genomic_DNA"/>
</dbReference>
<reference evidence="2" key="1">
    <citation type="submission" date="2018-05" db="EMBL/GenBank/DDBJ databases">
        <title>Azospirillum thermophila sp. nov., a novel isolated from hot spring.</title>
        <authorList>
            <person name="Zhao Z."/>
        </authorList>
    </citation>
    <scope>NUCLEOTIDE SEQUENCE [LARGE SCALE GENOMIC DNA]</scope>
    <source>
        <strain evidence="2">CFH 70021</strain>
        <plasmid evidence="2">unnamed1</plasmid>
    </source>
</reference>
<evidence type="ECO:0000313" key="1">
    <source>
        <dbReference type="EMBL" id="AWK88885.1"/>
    </source>
</evidence>
<geneLocation type="plasmid" evidence="1 2">
    <name>unnamed1</name>
</geneLocation>
<proteinExistence type="predicted"/>
<keyword evidence="1" id="KW-0614">Plasmid</keyword>
<gene>
    <name evidence="1" type="ORF">DEW08_22775</name>
</gene>
<evidence type="ECO:0000313" key="2">
    <source>
        <dbReference type="Proteomes" id="UP000245629"/>
    </source>
</evidence>
<organism evidence="1 2">
    <name type="scientific">Azospirillum thermophilum</name>
    <dbReference type="NCBI Taxonomy" id="2202148"/>
    <lineage>
        <taxon>Bacteria</taxon>
        <taxon>Pseudomonadati</taxon>
        <taxon>Pseudomonadota</taxon>
        <taxon>Alphaproteobacteria</taxon>
        <taxon>Rhodospirillales</taxon>
        <taxon>Azospirillaceae</taxon>
        <taxon>Azospirillum</taxon>
    </lineage>
</organism>
<dbReference type="OrthoDB" id="7321797at2"/>